<dbReference type="PROSITE" id="PS51186">
    <property type="entry name" value="GNAT"/>
    <property type="match status" value="1"/>
</dbReference>
<dbReference type="InterPro" id="IPR000182">
    <property type="entry name" value="GNAT_dom"/>
</dbReference>
<accession>A0ABP0DDE7</accession>
<dbReference type="SUPFAM" id="SSF55729">
    <property type="entry name" value="Acyl-CoA N-acyltransferases (Nat)"/>
    <property type="match status" value="1"/>
</dbReference>
<dbReference type="InterPro" id="IPR016181">
    <property type="entry name" value="Acyl_CoA_acyltransferase"/>
</dbReference>
<proteinExistence type="predicted"/>
<protein>
    <recommendedName>
        <fullName evidence="1">N-acetyltransferase domain-containing protein</fullName>
    </recommendedName>
</protein>
<evidence type="ECO:0000313" key="3">
    <source>
        <dbReference type="Proteomes" id="UP001642501"/>
    </source>
</evidence>
<keyword evidence="3" id="KW-1185">Reference proteome</keyword>
<gene>
    <name evidence="2" type="ORF">SEPCBS57363_001696</name>
</gene>
<dbReference type="Gene3D" id="3.40.630.30">
    <property type="match status" value="1"/>
</dbReference>
<evidence type="ECO:0000313" key="2">
    <source>
        <dbReference type="EMBL" id="CAK7265661.1"/>
    </source>
</evidence>
<name>A0ABP0DDE7_9PEZI</name>
<evidence type="ECO:0000259" key="1">
    <source>
        <dbReference type="PROSITE" id="PS51186"/>
    </source>
</evidence>
<reference evidence="2 3" key="1">
    <citation type="submission" date="2024-01" db="EMBL/GenBank/DDBJ databases">
        <authorList>
            <person name="Allen C."/>
            <person name="Tagirdzhanova G."/>
        </authorList>
    </citation>
    <scope>NUCLEOTIDE SEQUENCE [LARGE SCALE GENOMIC DNA]</scope>
    <source>
        <strain evidence="2 3">CBS 573.63</strain>
    </source>
</reference>
<dbReference type="Pfam" id="PF00583">
    <property type="entry name" value="Acetyltransf_1"/>
    <property type="match status" value="1"/>
</dbReference>
<comment type="caution">
    <text evidence="2">The sequence shown here is derived from an EMBL/GenBank/DDBJ whole genome shotgun (WGS) entry which is preliminary data.</text>
</comment>
<sequence length="330" mass="34641">MATSDAMIDPAITGSSISTTFGSSHYSHNVDCHGDGETTVYNTEDFFETDLSVPFVVQSAPLAPVPAQTYSPSPAPYQSPAPTRQSASTAATAAAAVAAAAAATSAVTPAECIQQYNPTAHGHLVLYLAALHGSRITADNLSGSFVSPLKHDKLLGWWRTRLTTSAVFLLLRSPSDEGAPTIKAEPGAATAQKVQGPDLVGVIMLRSHPAETSPHVATIDLLLVNLQYRQLGGERQLLQTVERQALREGRTLLTAETETNSSMASTYKSLGFTEAGQIPGMILRPATGEKRALSIFYKDLKQAAAQEAAAAAARAQSVASSPRQSPAVQS</sequence>
<dbReference type="Proteomes" id="UP001642501">
    <property type="component" value="Unassembled WGS sequence"/>
</dbReference>
<feature type="domain" description="N-acetyltransferase" evidence="1">
    <location>
        <begin position="144"/>
        <end position="294"/>
    </location>
</feature>
<organism evidence="2 3">
    <name type="scientific">Sporothrix epigloea</name>
    <dbReference type="NCBI Taxonomy" id="1892477"/>
    <lineage>
        <taxon>Eukaryota</taxon>
        <taxon>Fungi</taxon>
        <taxon>Dikarya</taxon>
        <taxon>Ascomycota</taxon>
        <taxon>Pezizomycotina</taxon>
        <taxon>Sordariomycetes</taxon>
        <taxon>Sordariomycetidae</taxon>
        <taxon>Ophiostomatales</taxon>
        <taxon>Ophiostomataceae</taxon>
        <taxon>Sporothrix</taxon>
    </lineage>
</organism>
<dbReference type="EMBL" id="CAWUOM010000018">
    <property type="protein sequence ID" value="CAK7265661.1"/>
    <property type="molecule type" value="Genomic_DNA"/>
</dbReference>